<dbReference type="AlphaFoldDB" id="A0A6J5XRX6"/>
<keyword evidence="2" id="KW-1185">Reference proteome</keyword>
<proteinExistence type="predicted"/>
<name>A0A6J5XRX6_PRUAR</name>
<gene>
    <name evidence="1" type="ORF">ORAREDHAP_LOCUS42778</name>
</gene>
<evidence type="ECO:0000313" key="2">
    <source>
        <dbReference type="Proteomes" id="UP000507245"/>
    </source>
</evidence>
<sequence>MVKSLLDPGVLSTSTRKYLKPTVNEETGQRPAQLYRGGGWGNQGQRTSCALHMYTKIFKDNWEWGNWPTTGTVKSGKWLGKSISDTCVLITSTSKYLKPTVNGETCQPPAQS</sequence>
<dbReference type="Proteomes" id="UP000507245">
    <property type="component" value="Unassembled WGS sequence"/>
</dbReference>
<evidence type="ECO:0000313" key="1">
    <source>
        <dbReference type="EMBL" id="CAB4316696.1"/>
    </source>
</evidence>
<organism evidence="1 2">
    <name type="scientific">Prunus armeniaca</name>
    <name type="common">Apricot</name>
    <name type="synonym">Armeniaca vulgaris</name>
    <dbReference type="NCBI Taxonomy" id="36596"/>
    <lineage>
        <taxon>Eukaryota</taxon>
        <taxon>Viridiplantae</taxon>
        <taxon>Streptophyta</taxon>
        <taxon>Embryophyta</taxon>
        <taxon>Tracheophyta</taxon>
        <taxon>Spermatophyta</taxon>
        <taxon>Magnoliopsida</taxon>
        <taxon>eudicotyledons</taxon>
        <taxon>Gunneridae</taxon>
        <taxon>Pentapetalae</taxon>
        <taxon>rosids</taxon>
        <taxon>fabids</taxon>
        <taxon>Rosales</taxon>
        <taxon>Rosaceae</taxon>
        <taxon>Amygdaloideae</taxon>
        <taxon>Amygdaleae</taxon>
        <taxon>Prunus</taxon>
    </lineage>
</organism>
<reference evidence="2" key="1">
    <citation type="journal article" date="2020" name="Genome Biol.">
        <title>Gamete binning: chromosome-level and haplotype-resolved genome assembly enabled by high-throughput single-cell sequencing of gamete genomes.</title>
        <authorList>
            <person name="Campoy J.A."/>
            <person name="Sun H."/>
            <person name="Goel M."/>
            <person name="Jiao W.-B."/>
            <person name="Folz-Donahue K."/>
            <person name="Wang N."/>
            <person name="Rubio M."/>
            <person name="Liu C."/>
            <person name="Kukat C."/>
            <person name="Ruiz D."/>
            <person name="Huettel B."/>
            <person name="Schneeberger K."/>
        </authorList>
    </citation>
    <scope>NUCLEOTIDE SEQUENCE [LARGE SCALE GENOMIC DNA]</scope>
    <source>
        <strain evidence="2">cv. Rojo Pasion</strain>
    </source>
</reference>
<accession>A0A6J5XRX6</accession>
<protein>
    <submittedName>
        <fullName evidence="1">Uncharacterized protein</fullName>
    </submittedName>
</protein>
<dbReference type="EMBL" id="CAEKKB010000007">
    <property type="protein sequence ID" value="CAB4316696.1"/>
    <property type="molecule type" value="Genomic_DNA"/>
</dbReference>